<dbReference type="Proteomes" id="UP000568664">
    <property type="component" value="Unassembled WGS sequence"/>
</dbReference>
<sequence length="417" mass="47849">MKKVAYPLTKALSVLALTSTLMLMSISFIAKAEEFELSGKVGVEQRYFFNEGQFDSQLKSGQSSVYLEPEFYWSWGDGADSITFKPYYRYDGQDDERSHGDIRELSYVHAGDDWELRAGIRKEFWGVTEFQHLADVLNQTDSVEDFDGEDKLGQQMINLSLVNDWGIVDLYVLPGFRERTFTGQKGRLRGAIVVSDEHVQYESSAEENHLDGAIRWSHSVDVFDVGAYWFHGTNREPILTPVYSQSNTNQPIVLQQYYNQMDQFGVDIQATIDDWLWKFESIYRTTEQDDFWATQAGFEYTYVGVFESAADLGLLVEYGWDSRGEGDDNTPAASVQNDIYFGARLAFNDMQSSELLMGMSADLDHNAYSFIFEGNRRVGESIKVSLDIRLMQSTEPTDLLYSIREDDHMQLAVEWYF</sequence>
<comment type="caution">
    <text evidence="2">The sequence shown here is derived from an EMBL/GenBank/DDBJ whole genome shotgun (WGS) entry which is preliminary data.</text>
</comment>
<protein>
    <recommendedName>
        <fullName evidence="4">Porin</fullName>
    </recommendedName>
</protein>
<evidence type="ECO:0000313" key="2">
    <source>
        <dbReference type="EMBL" id="NMP30601.1"/>
    </source>
</evidence>
<organism evidence="2 3">
    <name type="scientific">Thalassotalea algicola</name>
    <dbReference type="NCBI Taxonomy" id="2716224"/>
    <lineage>
        <taxon>Bacteria</taxon>
        <taxon>Pseudomonadati</taxon>
        <taxon>Pseudomonadota</taxon>
        <taxon>Gammaproteobacteria</taxon>
        <taxon>Alteromonadales</taxon>
        <taxon>Colwelliaceae</taxon>
        <taxon>Thalassotalea</taxon>
    </lineage>
</organism>
<gene>
    <name evidence="2" type="ORF">HII17_03415</name>
</gene>
<keyword evidence="3" id="KW-1185">Reference proteome</keyword>
<dbReference type="RefSeq" id="WP_169073891.1">
    <property type="nucleotide sequence ID" value="NZ_JABBXH010000001.1"/>
</dbReference>
<name>A0A7Y0LBE2_9GAMM</name>
<feature type="chain" id="PRO_5030897160" description="Porin" evidence="1">
    <location>
        <begin position="33"/>
        <end position="417"/>
    </location>
</feature>
<reference evidence="2 3" key="1">
    <citation type="submission" date="2020-04" db="EMBL/GenBank/DDBJ databases">
        <title>Thalassotalea sp. M1531, isolated from the surface of marine red alga.</title>
        <authorList>
            <person name="Pang L."/>
            <person name="Lu D.-C."/>
        </authorList>
    </citation>
    <scope>NUCLEOTIDE SEQUENCE [LARGE SCALE GENOMIC DNA]</scope>
    <source>
        <strain evidence="2 3">M1531</strain>
    </source>
</reference>
<evidence type="ECO:0000313" key="3">
    <source>
        <dbReference type="Proteomes" id="UP000568664"/>
    </source>
</evidence>
<dbReference type="EMBL" id="JABBXH010000001">
    <property type="protein sequence ID" value="NMP30601.1"/>
    <property type="molecule type" value="Genomic_DNA"/>
</dbReference>
<proteinExistence type="predicted"/>
<evidence type="ECO:0008006" key="4">
    <source>
        <dbReference type="Google" id="ProtNLM"/>
    </source>
</evidence>
<feature type="signal peptide" evidence="1">
    <location>
        <begin position="1"/>
        <end position="32"/>
    </location>
</feature>
<accession>A0A7Y0LBE2</accession>
<evidence type="ECO:0000256" key="1">
    <source>
        <dbReference type="SAM" id="SignalP"/>
    </source>
</evidence>
<keyword evidence="1" id="KW-0732">Signal</keyword>
<dbReference type="AlphaFoldDB" id="A0A7Y0LBE2"/>